<proteinExistence type="predicted"/>
<gene>
    <name evidence="3" type="ORF">ABFE88_18450</name>
</gene>
<organism evidence="3 4">
    <name type="scientific">Pseudomonas sichuanensis</name>
    <dbReference type="NCBI Taxonomy" id="2213015"/>
    <lineage>
        <taxon>Bacteria</taxon>
        <taxon>Pseudomonadati</taxon>
        <taxon>Pseudomonadota</taxon>
        <taxon>Gammaproteobacteria</taxon>
        <taxon>Pseudomonadales</taxon>
        <taxon>Pseudomonadaceae</taxon>
        <taxon>Pseudomonas</taxon>
    </lineage>
</organism>
<feature type="signal peptide" evidence="2">
    <location>
        <begin position="1"/>
        <end position="22"/>
    </location>
</feature>
<dbReference type="Proteomes" id="UP001424532">
    <property type="component" value="Unassembled WGS sequence"/>
</dbReference>
<reference evidence="3 4" key="1">
    <citation type="submission" date="2024-05" db="EMBL/GenBank/DDBJ databases">
        <title>Sequence of Lycoming College course isolates.</title>
        <authorList>
            <person name="Reigle C.A."/>
            <person name="Newman J.D."/>
        </authorList>
    </citation>
    <scope>NUCLEOTIDE SEQUENCE [LARGE SCALE GENOMIC DNA]</scope>
    <source>
        <strain evidence="3 4">CAR-09</strain>
    </source>
</reference>
<protein>
    <recommendedName>
        <fullName evidence="5">Secreted protein</fullName>
    </recommendedName>
</protein>
<name>A0ABV0DIH5_9PSED</name>
<keyword evidence="4" id="KW-1185">Reference proteome</keyword>
<evidence type="ECO:0000313" key="4">
    <source>
        <dbReference type="Proteomes" id="UP001424532"/>
    </source>
</evidence>
<keyword evidence="2" id="KW-0732">Signal</keyword>
<sequence>MLKGIASVCVFMFLMFFNFAYAEEVASGVTPLDSKQDYGQPESEDDGEDEGPDVCTLTPGEFFGHTFEELVAMEYVGEGYTGEETIYCVGYEEDNPELLAELKSADTNEDDELEQVEFDAWKEQRQKASAP</sequence>
<feature type="region of interest" description="Disordered" evidence="1">
    <location>
        <begin position="31"/>
        <end position="55"/>
    </location>
</feature>
<dbReference type="EMBL" id="JBDLYL010000021">
    <property type="protein sequence ID" value="MEN8641635.1"/>
    <property type="molecule type" value="Genomic_DNA"/>
</dbReference>
<evidence type="ECO:0000313" key="3">
    <source>
        <dbReference type="EMBL" id="MEN8641635.1"/>
    </source>
</evidence>
<feature type="chain" id="PRO_5045610248" description="Secreted protein" evidence="2">
    <location>
        <begin position="23"/>
        <end position="131"/>
    </location>
</feature>
<dbReference type="RefSeq" id="WP_347150922.1">
    <property type="nucleotide sequence ID" value="NZ_JBDLYL010000021.1"/>
</dbReference>
<accession>A0ABV0DIH5</accession>
<evidence type="ECO:0008006" key="5">
    <source>
        <dbReference type="Google" id="ProtNLM"/>
    </source>
</evidence>
<evidence type="ECO:0000256" key="2">
    <source>
        <dbReference type="SAM" id="SignalP"/>
    </source>
</evidence>
<feature type="compositionally biased region" description="Acidic residues" evidence="1">
    <location>
        <begin position="42"/>
        <end position="52"/>
    </location>
</feature>
<comment type="caution">
    <text evidence="3">The sequence shown here is derived from an EMBL/GenBank/DDBJ whole genome shotgun (WGS) entry which is preliminary data.</text>
</comment>
<evidence type="ECO:0000256" key="1">
    <source>
        <dbReference type="SAM" id="MobiDB-lite"/>
    </source>
</evidence>